<accession>W9W7T1</accession>
<dbReference type="HOGENOM" id="CLU_1825108_0_0_1"/>
<dbReference type="AlphaFoldDB" id="W9W7T1"/>
<gene>
    <name evidence="1" type="ORF">A1O7_09950</name>
</gene>
<dbReference type="Proteomes" id="UP000019473">
    <property type="component" value="Unassembled WGS sequence"/>
</dbReference>
<protein>
    <submittedName>
        <fullName evidence="1">Uncharacterized protein</fullName>
    </submittedName>
</protein>
<sequence>MEHFNAPLPGGNIMRFQLLEETNREVARALPCKVWHVAVARPNVRGGDIGLGSQHPPAEDMEMHGTFLTSQEANSQAERVLEELKAKMGSTAVMQKTYSDGLVQGFVLSGRGSTVDAKMVQVSCDDGRIQRMDRSGNPIQA</sequence>
<reference evidence="1 2" key="1">
    <citation type="submission" date="2013-03" db="EMBL/GenBank/DDBJ databases">
        <title>The Genome Sequence of Cladophialophora yegresii CBS 114405.</title>
        <authorList>
            <consortium name="The Broad Institute Genomics Platform"/>
            <person name="Cuomo C."/>
            <person name="de Hoog S."/>
            <person name="Gorbushina A."/>
            <person name="Walker B."/>
            <person name="Young S.K."/>
            <person name="Zeng Q."/>
            <person name="Gargeya S."/>
            <person name="Fitzgerald M."/>
            <person name="Haas B."/>
            <person name="Abouelleil A."/>
            <person name="Allen A.W."/>
            <person name="Alvarado L."/>
            <person name="Arachchi H.M."/>
            <person name="Berlin A.M."/>
            <person name="Chapman S.B."/>
            <person name="Gainer-Dewar J."/>
            <person name="Goldberg J."/>
            <person name="Griggs A."/>
            <person name="Gujja S."/>
            <person name="Hansen M."/>
            <person name="Howarth C."/>
            <person name="Imamovic A."/>
            <person name="Ireland A."/>
            <person name="Larimer J."/>
            <person name="McCowan C."/>
            <person name="Murphy C."/>
            <person name="Pearson M."/>
            <person name="Poon T.W."/>
            <person name="Priest M."/>
            <person name="Roberts A."/>
            <person name="Saif S."/>
            <person name="Shea T."/>
            <person name="Sisk P."/>
            <person name="Sykes S."/>
            <person name="Wortman J."/>
            <person name="Nusbaum C."/>
            <person name="Birren B."/>
        </authorList>
    </citation>
    <scope>NUCLEOTIDE SEQUENCE [LARGE SCALE GENOMIC DNA]</scope>
    <source>
        <strain evidence="1 2">CBS 114405</strain>
    </source>
</reference>
<dbReference type="OrthoDB" id="432970at2759"/>
<evidence type="ECO:0000313" key="1">
    <source>
        <dbReference type="EMBL" id="EXJ54609.1"/>
    </source>
</evidence>
<dbReference type="EMBL" id="AMGW01000007">
    <property type="protein sequence ID" value="EXJ54609.1"/>
    <property type="molecule type" value="Genomic_DNA"/>
</dbReference>
<dbReference type="STRING" id="1182544.W9W7T1"/>
<keyword evidence="2" id="KW-1185">Reference proteome</keyword>
<dbReference type="RefSeq" id="XP_007762124.1">
    <property type="nucleotide sequence ID" value="XM_007763934.1"/>
</dbReference>
<dbReference type="GeneID" id="19184509"/>
<proteinExistence type="predicted"/>
<organism evidence="1 2">
    <name type="scientific">Cladophialophora yegresii CBS 114405</name>
    <dbReference type="NCBI Taxonomy" id="1182544"/>
    <lineage>
        <taxon>Eukaryota</taxon>
        <taxon>Fungi</taxon>
        <taxon>Dikarya</taxon>
        <taxon>Ascomycota</taxon>
        <taxon>Pezizomycotina</taxon>
        <taxon>Eurotiomycetes</taxon>
        <taxon>Chaetothyriomycetidae</taxon>
        <taxon>Chaetothyriales</taxon>
        <taxon>Herpotrichiellaceae</taxon>
        <taxon>Cladophialophora</taxon>
    </lineage>
</organism>
<dbReference type="VEuPathDB" id="FungiDB:A1O7_09950"/>
<comment type="caution">
    <text evidence="1">The sequence shown here is derived from an EMBL/GenBank/DDBJ whole genome shotgun (WGS) entry which is preliminary data.</text>
</comment>
<evidence type="ECO:0000313" key="2">
    <source>
        <dbReference type="Proteomes" id="UP000019473"/>
    </source>
</evidence>
<name>W9W7T1_9EURO</name>